<evidence type="ECO:0000313" key="2">
    <source>
        <dbReference type="Proteomes" id="UP000178197"/>
    </source>
</evidence>
<dbReference type="EMBL" id="MGJT01000001">
    <property type="protein sequence ID" value="OGN13787.1"/>
    <property type="molecule type" value="Genomic_DNA"/>
</dbReference>
<comment type="caution">
    <text evidence="1">The sequence shown here is derived from an EMBL/GenBank/DDBJ whole genome shotgun (WGS) entry which is preliminary data.</text>
</comment>
<dbReference type="Proteomes" id="UP000178197">
    <property type="component" value="Unassembled WGS sequence"/>
</dbReference>
<gene>
    <name evidence="1" type="ORF">A3C71_02230</name>
</gene>
<protein>
    <submittedName>
        <fullName evidence="1">Uncharacterized protein</fullName>
    </submittedName>
</protein>
<dbReference type="AlphaFoldDB" id="A0A1F8FKR7"/>
<organism evidence="1 2">
    <name type="scientific">Candidatus Yanofskybacteria bacterium RIFCSPHIGHO2_02_FULL_43_15c</name>
    <dbReference type="NCBI Taxonomy" id="1802679"/>
    <lineage>
        <taxon>Bacteria</taxon>
        <taxon>Candidatus Yanofskyibacteriota</taxon>
    </lineage>
</organism>
<name>A0A1F8FKR7_9BACT</name>
<accession>A0A1F8FKR7</accession>
<proteinExistence type="predicted"/>
<sequence>MTKQEFKAKCIELRKQNFTLGEIGKILKRPKTTIYFHVSKIPISQTLKEKISQISREKAAKYHPQKGVSLLNRHACAFGEWTPEKISLIAPCYV</sequence>
<reference evidence="1 2" key="1">
    <citation type="journal article" date="2016" name="Nat. Commun.">
        <title>Thousands of microbial genomes shed light on interconnected biogeochemical processes in an aquifer system.</title>
        <authorList>
            <person name="Anantharaman K."/>
            <person name="Brown C.T."/>
            <person name="Hug L.A."/>
            <person name="Sharon I."/>
            <person name="Castelle C.J."/>
            <person name="Probst A.J."/>
            <person name="Thomas B.C."/>
            <person name="Singh A."/>
            <person name="Wilkins M.J."/>
            <person name="Karaoz U."/>
            <person name="Brodie E.L."/>
            <person name="Williams K.H."/>
            <person name="Hubbard S.S."/>
            <person name="Banfield J.F."/>
        </authorList>
    </citation>
    <scope>NUCLEOTIDE SEQUENCE [LARGE SCALE GENOMIC DNA]</scope>
</reference>
<evidence type="ECO:0000313" key="1">
    <source>
        <dbReference type="EMBL" id="OGN13787.1"/>
    </source>
</evidence>